<dbReference type="InterPro" id="IPR012074">
    <property type="entry name" value="GAF_ANTAR"/>
</dbReference>
<dbReference type="PIRSF" id="PIRSF036625">
    <property type="entry name" value="GAF_ANTAR"/>
    <property type="match status" value="1"/>
</dbReference>
<sequence>MADHVAELAGELARVSRLLEEDDVSTALRRFVDHLVRTVHGCDQAMITVLSGAGFDTAAATDGLPPADPRHAGPIHEVLRYREPRRVEDTLSDDRWPEYLARLTEDGYRSCLSLPVPTERSPAAALTLLSREPHGFDEHTHDVTLLMTVHAGVVFDNARLFHHNRRMVEHLTAALGTRHVIGQAQGLLMRHFACRTDDAFGLLKEASQRTNTKLREVASALVEAQDRGELADALARYRIGRSRASAPG</sequence>
<evidence type="ECO:0000259" key="3">
    <source>
        <dbReference type="PROSITE" id="PS50921"/>
    </source>
</evidence>
<dbReference type="PROSITE" id="PS50921">
    <property type="entry name" value="ANTAR"/>
    <property type="match status" value="1"/>
</dbReference>
<dbReference type="SUPFAM" id="SSF55781">
    <property type="entry name" value="GAF domain-like"/>
    <property type="match status" value="1"/>
</dbReference>
<dbReference type="InterPro" id="IPR029016">
    <property type="entry name" value="GAF-like_dom_sf"/>
</dbReference>
<dbReference type="Gene3D" id="1.10.10.10">
    <property type="entry name" value="Winged helix-like DNA-binding domain superfamily/Winged helix DNA-binding domain"/>
    <property type="match status" value="1"/>
</dbReference>
<protein>
    <recommendedName>
        <fullName evidence="3">ANTAR domain-containing protein</fullName>
    </recommendedName>
</protein>
<keyword evidence="5" id="KW-1185">Reference proteome</keyword>
<reference evidence="4" key="2">
    <citation type="submission" date="2020-09" db="EMBL/GenBank/DDBJ databases">
        <authorList>
            <person name="Sun Q."/>
            <person name="Ohkuma M."/>
        </authorList>
    </citation>
    <scope>NUCLEOTIDE SEQUENCE</scope>
    <source>
        <strain evidence="4">JCM 3313</strain>
    </source>
</reference>
<name>A0A918ALG9_9PSEU</name>
<keyword evidence="2" id="KW-0804">Transcription</keyword>
<reference evidence="4" key="1">
    <citation type="journal article" date="2014" name="Int. J. Syst. Evol. Microbiol.">
        <title>Complete genome sequence of Corynebacterium casei LMG S-19264T (=DSM 44701T), isolated from a smear-ripened cheese.</title>
        <authorList>
            <consortium name="US DOE Joint Genome Institute (JGI-PGF)"/>
            <person name="Walter F."/>
            <person name="Albersmeier A."/>
            <person name="Kalinowski J."/>
            <person name="Ruckert C."/>
        </authorList>
    </citation>
    <scope>NUCLEOTIDE SEQUENCE</scope>
    <source>
        <strain evidence="4">JCM 3313</strain>
    </source>
</reference>
<dbReference type="InterPro" id="IPR036388">
    <property type="entry name" value="WH-like_DNA-bd_sf"/>
</dbReference>
<dbReference type="InterPro" id="IPR003018">
    <property type="entry name" value="GAF"/>
</dbReference>
<comment type="caution">
    <text evidence="4">The sequence shown here is derived from an EMBL/GenBank/DDBJ whole genome shotgun (WGS) entry which is preliminary data.</text>
</comment>
<dbReference type="EMBL" id="BMRG01000004">
    <property type="protein sequence ID" value="GGP53017.1"/>
    <property type="molecule type" value="Genomic_DNA"/>
</dbReference>
<dbReference type="SMART" id="SM00065">
    <property type="entry name" value="GAF"/>
    <property type="match status" value="1"/>
</dbReference>
<dbReference type="AlphaFoldDB" id="A0A918ALG9"/>
<feature type="domain" description="ANTAR" evidence="3">
    <location>
        <begin position="161"/>
        <end position="222"/>
    </location>
</feature>
<evidence type="ECO:0000313" key="5">
    <source>
        <dbReference type="Proteomes" id="UP000639606"/>
    </source>
</evidence>
<dbReference type="Pfam" id="PF13185">
    <property type="entry name" value="GAF_2"/>
    <property type="match status" value="1"/>
</dbReference>
<proteinExistence type="predicted"/>
<dbReference type="SMART" id="SM01012">
    <property type="entry name" value="ANTAR"/>
    <property type="match status" value="1"/>
</dbReference>
<evidence type="ECO:0000256" key="2">
    <source>
        <dbReference type="ARBA" id="ARBA00023163"/>
    </source>
</evidence>
<evidence type="ECO:0000256" key="1">
    <source>
        <dbReference type="ARBA" id="ARBA00023015"/>
    </source>
</evidence>
<keyword evidence="1" id="KW-0805">Transcription regulation</keyword>
<dbReference type="InterPro" id="IPR005561">
    <property type="entry name" value="ANTAR"/>
</dbReference>
<gene>
    <name evidence="4" type="ORF">GCM10010185_26420</name>
</gene>
<evidence type="ECO:0000313" key="4">
    <source>
        <dbReference type="EMBL" id="GGP53017.1"/>
    </source>
</evidence>
<dbReference type="RefSeq" id="WP_189223515.1">
    <property type="nucleotide sequence ID" value="NZ_BMRG01000004.1"/>
</dbReference>
<accession>A0A918ALG9</accession>
<organism evidence="4 5">
    <name type="scientific">Saccharothrix coeruleofusca</name>
    <dbReference type="NCBI Taxonomy" id="33919"/>
    <lineage>
        <taxon>Bacteria</taxon>
        <taxon>Bacillati</taxon>
        <taxon>Actinomycetota</taxon>
        <taxon>Actinomycetes</taxon>
        <taxon>Pseudonocardiales</taxon>
        <taxon>Pseudonocardiaceae</taxon>
        <taxon>Saccharothrix</taxon>
    </lineage>
</organism>
<dbReference type="GO" id="GO:0003723">
    <property type="term" value="F:RNA binding"/>
    <property type="evidence" value="ECO:0007669"/>
    <property type="project" value="InterPro"/>
</dbReference>
<dbReference type="Proteomes" id="UP000639606">
    <property type="component" value="Unassembled WGS sequence"/>
</dbReference>
<dbReference type="Gene3D" id="3.30.450.40">
    <property type="match status" value="1"/>
</dbReference>
<dbReference type="Pfam" id="PF03861">
    <property type="entry name" value="ANTAR"/>
    <property type="match status" value="1"/>
</dbReference>